<dbReference type="RefSeq" id="WP_188805243.1">
    <property type="nucleotide sequence ID" value="NZ_BMOK01000024.1"/>
</dbReference>
<accession>A0A917W5J6</accession>
<dbReference type="Proteomes" id="UP000654670">
    <property type="component" value="Unassembled WGS sequence"/>
</dbReference>
<organism evidence="1 2">
    <name type="scientific">Sporolactobacillus putidus</name>
    <dbReference type="NCBI Taxonomy" id="492735"/>
    <lineage>
        <taxon>Bacteria</taxon>
        <taxon>Bacillati</taxon>
        <taxon>Bacillota</taxon>
        <taxon>Bacilli</taxon>
        <taxon>Bacillales</taxon>
        <taxon>Sporolactobacillaceae</taxon>
        <taxon>Sporolactobacillus</taxon>
    </lineage>
</organism>
<dbReference type="AlphaFoldDB" id="A0A917W5J6"/>
<keyword evidence="2" id="KW-1185">Reference proteome</keyword>
<sequence>MKIKIFSDFESSKLEKAVNEFVREHAPVQKIEFSTSSKDIDDMVYGNDKKMFYSVMIVYGE</sequence>
<gene>
    <name evidence="1" type="ORF">GCM10007968_32160</name>
</gene>
<dbReference type="EMBL" id="BMOK01000024">
    <property type="protein sequence ID" value="GGL65715.1"/>
    <property type="molecule type" value="Genomic_DNA"/>
</dbReference>
<name>A0A917W5J6_9BACL</name>
<evidence type="ECO:0000313" key="2">
    <source>
        <dbReference type="Proteomes" id="UP000654670"/>
    </source>
</evidence>
<proteinExistence type="predicted"/>
<protein>
    <recommendedName>
        <fullName evidence="3">Sporulation protein Cse60</fullName>
    </recommendedName>
</protein>
<comment type="caution">
    <text evidence="1">The sequence shown here is derived from an EMBL/GenBank/DDBJ whole genome shotgun (WGS) entry which is preliminary data.</text>
</comment>
<evidence type="ECO:0008006" key="3">
    <source>
        <dbReference type="Google" id="ProtNLM"/>
    </source>
</evidence>
<evidence type="ECO:0000313" key="1">
    <source>
        <dbReference type="EMBL" id="GGL65715.1"/>
    </source>
</evidence>
<reference evidence="1" key="2">
    <citation type="submission" date="2020-09" db="EMBL/GenBank/DDBJ databases">
        <authorList>
            <person name="Sun Q."/>
            <person name="Ohkuma M."/>
        </authorList>
    </citation>
    <scope>NUCLEOTIDE SEQUENCE</scope>
    <source>
        <strain evidence="1">JCM 15325</strain>
    </source>
</reference>
<reference evidence="1" key="1">
    <citation type="journal article" date="2014" name="Int. J. Syst. Evol. Microbiol.">
        <title>Complete genome sequence of Corynebacterium casei LMG S-19264T (=DSM 44701T), isolated from a smear-ripened cheese.</title>
        <authorList>
            <consortium name="US DOE Joint Genome Institute (JGI-PGF)"/>
            <person name="Walter F."/>
            <person name="Albersmeier A."/>
            <person name="Kalinowski J."/>
            <person name="Ruckert C."/>
        </authorList>
    </citation>
    <scope>NUCLEOTIDE SEQUENCE</scope>
    <source>
        <strain evidence="1">JCM 15325</strain>
    </source>
</reference>